<dbReference type="EMBL" id="BTRK01000005">
    <property type="protein sequence ID" value="GMR55938.1"/>
    <property type="molecule type" value="Genomic_DNA"/>
</dbReference>
<name>A0AAN5D3F2_9BILA</name>
<dbReference type="AlphaFoldDB" id="A0AAN5D3F2"/>
<evidence type="ECO:0000313" key="1">
    <source>
        <dbReference type="EMBL" id="GMR55938.1"/>
    </source>
</evidence>
<proteinExistence type="predicted"/>
<dbReference type="Proteomes" id="UP001328107">
    <property type="component" value="Unassembled WGS sequence"/>
</dbReference>
<organism evidence="1 2">
    <name type="scientific">Pristionchus mayeri</name>
    <dbReference type="NCBI Taxonomy" id="1317129"/>
    <lineage>
        <taxon>Eukaryota</taxon>
        <taxon>Metazoa</taxon>
        <taxon>Ecdysozoa</taxon>
        <taxon>Nematoda</taxon>
        <taxon>Chromadorea</taxon>
        <taxon>Rhabditida</taxon>
        <taxon>Rhabditina</taxon>
        <taxon>Diplogasteromorpha</taxon>
        <taxon>Diplogasteroidea</taxon>
        <taxon>Neodiplogasteridae</taxon>
        <taxon>Pristionchus</taxon>
    </lineage>
</organism>
<accession>A0AAN5D3F2</accession>
<reference evidence="2" key="1">
    <citation type="submission" date="2022-10" db="EMBL/GenBank/DDBJ databases">
        <title>Genome assembly of Pristionchus species.</title>
        <authorList>
            <person name="Yoshida K."/>
            <person name="Sommer R.J."/>
        </authorList>
    </citation>
    <scope>NUCLEOTIDE SEQUENCE [LARGE SCALE GENOMIC DNA]</scope>
    <source>
        <strain evidence="2">RS5460</strain>
    </source>
</reference>
<protein>
    <submittedName>
        <fullName evidence="1">Uncharacterized protein</fullName>
    </submittedName>
</protein>
<gene>
    <name evidence="1" type="ORF">PMAYCL1PPCAC_26133</name>
</gene>
<comment type="caution">
    <text evidence="1">The sequence shown here is derived from an EMBL/GenBank/DDBJ whole genome shotgun (WGS) entry which is preliminary data.</text>
</comment>
<sequence length="61" mass="7065">MMNTELSNDCLQGDFPPSSAIVCCLEGRRWDYLQRSINDVDCCRRVEKVLSQERIKAFARP</sequence>
<keyword evidence="2" id="KW-1185">Reference proteome</keyword>
<evidence type="ECO:0000313" key="2">
    <source>
        <dbReference type="Proteomes" id="UP001328107"/>
    </source>
</evidence>